<feature type="compositionally biased region" description="Pro residues" evidence="6">
    <location>
        <begin position="1708"/>
        <end position="1726"/>
    </location>
</feature>
<keyword evidence="2 5" id="KW-0863">Zinc-finger</keyword>
<evidence type="ECO:0000256" key="4">
    <source>
        <dbReference type="ARBA" id="ARBA00023242"/>
    </source>
</evidence>
<evidence type="ECO:0000256" key="5">
    <source>
        <dbReference type="PROSITE-ProRule" id="PRU00146"/>
    </source>
</evidence>
<dbReference type="GO" id="GO:0004842">
    <property type="term" value="F:ubiquitin-protein transferase activity"/>
    <property type="evidence" value="ECO:0007669"/>
    <property type="project" value="TreeGrafter"/>
</dbReference>
<feature type="compositionally biased region" description="Polar residues" evidence="6">
    <location>
        <begin position="309"/>
        <end position="321"/>
    </location>
</feature>
<feature type="domain" description="ELM2" evidence="9">
    <location>
        <begin position="666"/>
        <end position="838"/>
    </location>
</feature>
<gene>
    <name evidence="11" type="ORF">BGHDH14_bgh01548</name>
</gene>
<feature type="region of interest" description="Disordered" evidence="6">
    <location>
        <begin position="694"/>
        <end position="727"/>
    </location>
</feature>
<dbReference type="Pfam" id="PF01426">
    <property type="entry name" value="BAH"/>
    <property type="match status" value="1"/>
</dbReference>
<feature type="compositionally biased region" description="Polar residues" evidence="6">
    <location>
        <begin position="1763"/>
        <end position="1773"/>
    </location>
</feature>
<dbReference type="InterPro" id="IPR009057">
    <property type="entry name" value="Homeodomain-like_sf"/>
</dbReference>
<dbReference type="EMBL" id="CAUH01002214">
    <property type="protein sequence ID" value="CCU76132.1"/>
    <property type="molecule type" value="Genomic_DNA"/>
</dbReference>
<dbReference type="Proteomes" id="UP000015441">
    <property type="component" value="Unassembled WGS sequence"/>
</dbReference>
<dbReference type="GO" id="GO:0003682">
    <property type="term" value="F:chromatin binding"/>
    <property type="evidence" value="ECO:0007669"/>
    <property type="project" value="InterPro"/>
</dbReference>
<dbReference type="CDD" id="cd15497">
    <property type="entry name" value="PHD1_Snt2p_like"/>
    <property type="match status" value="1"/>
</dbReference>
<dbReference type="InterPro" id="IPR017884">
    <property type="entry name" value="SANT_dom"/>
</dbReference>
<dbReference type="Gene3D" id="1.10.10.60">
    <property type="entry name" value="Homeodomain-like"/>
    <property type="match status" value="1"/>
</dbReference>
<dbReference type="GO" id="GO:0048189">
    <property type="term" value="C:Lid2 complex"/>
    <property type="evidence" value="ECO:0007669"/>
    <property type="project" value="TreeGrafter"/>
</dbReference>
<dbReference type="InterPro" id="IPR000949">
    <property type="entry name" value="ELM2_dom"/>
</dbReference>
<dbReference type="FunCoup" id="N1JE20">
    <property type="interactions" value="50"/>
</dbReference>
<protein>
    <submittedName>
        <fullName evidence="11">Uncharacterized protein</fullName>
    </submittedName>
</protein>
<dbReference type="InterPro" id="IPR029617">
    <property type="entry name" value="Snt2"/>
</dbReference>
<dbReference type="STRING" id="546991.N1JE20"/>
<dbReference type="GO" id="GO:0008270">
    <property type="term" value="F:zinc ion binding"/>
    <property type="evidence" value="ECO:0007669"/>
    <property type="project" value="UniProtKB-KW"/>
</dbReference>
<feature type="domain" description="PHD-type" evidence="7">
    <location>
        <begin position="1124"/>
        <end position="1175"/>
    </location>
</feature>
<feature type="region of interest" description="Disordered" evidence="6">
    <location>
        <begin position="1673"/>
        <end position="1793"/>
    </location>
</feature>
<dbReference type="HOGENOM" id="CLU_001514_0_0_1"/>
<dbReference type="PROSITE" id="PS51156">
    <property type="entry name" value="ELM2"/>
    <property type="match status" value="1"/>
</dbReference>
<feature type="region of interest" description="Disordered" evidence="6">
    <location>
        <begin position="147"/>
        <end position="215"/>
    </location>
</feature>
<reference evidence="11 12" key="1">
    <citation type="journal article" date="2010" name="Science">
        <title>Genome expansion and gene loss in powdery mildew fungi reveal tradeoffs in extreme parasitism.</title>
        <authorList>
            <person name="Spanu P.D."/>
            <person name="Abbott J.C."/>
            <person name="Amselem J."/>
            <person name="Burgis T.A."/>
            <person name="Soanes D.M."/>
            <person name="Stueber K."/>
            <person name="Ver Loren van Themaat E."/>
            <person name="Brown J.K.M."/>
            <person name="Butcher S.A."/>
            <person name="Gurr S.J."/>
            <person name="Lebrun M.-H."/>
            <person name="Ridout C.J."/>
            <person name="Schulze-Lefert P."/>
            <person name="Talbot N.J."/>
            <person name="Ahmadinejad N."/>
            <person name="Ametz C."/>
            <person name="Barton G.R."/>
            <person name="Benjdia M."/>
            <person name="Bidzinski P."/>
            <person name="Bindschedler L.V."/>
            <person name="Both M."/>
            <person name="Brewer M.T."/>
            <person name="Cadle-Davidson L."/>
            <person name="Cadle-Davidson M.M."/>
            <person name="Collemare J."/>
            <person name="Cramer R."/>
            <person name="Frenkel O."/>
            <person name="Godfrey D."/>
            <person name="Harriman J."/>
            <person name="Hoede C."/>
            <person name="King B.C."/>
            <person name="Klages S."/>
            <person name="Kleemann J."/>
            <person name="Knoll D."/>
            <person name="Koti P.S."/>
            <person name="Kreplak J."/>
            <person name="Lopez-Ruiz F.J."/>
            <person name="Lu X."/>
            <person name="Maekawa T."/>
            <person name="Mahanil S."/>
            <person name="Micali C."/>
            <person name="Milgroom M.G."/>
            <person name="Montana G."/>
            <person name="Noir S."/>
            <person name="O'Connell R.J."/>
            <person name="Oberhaensli S."/>
            <person name="Parlange F."/>
            <person name="Pedersen C."/>
            <person name="Quesneville H."/>
            <person name="Reinhardt R."/>
            <person name="Rott M."/>
            <person name="Sacristan S."/>
            <person name="Schmidt S.M."/>
            <person name="Schoen M."/>
            <person name="Skamnioti P."/>
            <person name="Sommer H."/>
            <person name="Stephens A."/>
            <person name="Takahara H."/>
            <person name="Thordal-Christensen H."/>
            <person name="Vigouroux M."/>
            <person name="Wessling R."/>
            <person name="Wicker T."/>
            <person name="Panstruga R."/>
        </authorList>
    </citation>
    <scope>NUCLEOTIDE SEQUENCE [LARGE SCALE GENOMIC DNA]</scope>
    <source>
        <strain evidence="11">DH14</strain>
    </source>
</reference>
<evidence type="ECO:0000259" key="8">
    <source>
        <dbReference type="PROSITE" id="PS51038"/>
    </source>
</evidence>
<dbReference type="Pfam" id="PF13832">
    <property type="entry name" value="zf-HC5HC2H_2"/>
    <property type="match status" value="1"/>
</dbReference>
<accession>N1JE20</accession>
<evidence type="ECO:0000313" key="11">
    <source>
        <dbReference type="EMBL" id="CCU76132.1"/>
    </source>
</evidence>
<evidence type="ECO:0000259" key="7">
    <source>
        <dbReference type="PROSITE" id="PS50016"/>
    </source>
</evidence>
<name>N1JE20_BLUG1</name>
<evidence type="ECO:0000259" key="10">
    <source>
        <dbReference type="PROSITE" id="PS51293"/>
    </source>
</evidence>
<feature type="region of interest" description="Disordered" evidence="6">
    <location>
        <begin position="105"/>
        <end position="132"/>
    </location>
</feature>
<feature type="domain" description="PHD-type" evidence="7">
    <location>
        <begin position="520"/>
        <end position="572"/>
    </location>
</feature>
<dbReference type="Gene3D" id="3.30.40.10">
    <property type="entry name" value="Zinc/RING finger domain, C3HC4 (zinc finger)"/>
    <property type="match status" value="2"/>
</dbReference>
<evidence type="ECO:0000256" key="6">
    <source>
        <dbReference type="SAM" id="MobiDB-lite"/>
    </source>
</evidence>
<dbReference type="SMART" id="SM00439">
    <property type="entry name" value="BAH"/>
    <property type="match status" value="1"/>
</dbReference>
<dbReference type="InterPro" id="IPR019787">
    <property type="entry name" value="Znf_PHD-finger"/>
</dbReference>
<dbReference type="InterPro" id="IPR001005">
    <property type="entry name" value="SANT/Myb"/>
</dbReference>
<keyword evidence="1" id="KW-0479">Metal-binding</keyword>
<dbReference type="FunFam" id="2.30.30.490:FF:000018">
    <property type="entry name" value="Lid2 complex component snt2"/>
    <property type="match status" value="1"/>
</dbReference>
<feature type="domain" description="BAH" evidence="8">
    <location>
        <begin position="365"/>
        <end position="483"/>
    </location>
</feature>
<dbReference type="InterPro" id="IPR011011">
    <property type="entry name" value="Znf_FYVE_PHD"/>
</dbReference>
<dbReference type="SUPFAM" id="SSF46689">
    <property type="entry name" value="Homeodomain-like"/>
    <property type="match status" value="1"/>
</dbReference>
<comment type="caution">
    <text evidence="11">The sequence shown here is derived from an EMBL/GenBank/DDBJ whole genome shotgun (WGS) entry which is preliminary data.</text>
</comment>
<dbReference type="eggNOG" id="KOG0955">
    <property type="taxonomic scope" value="Eukaryota"/>
</dbReference>
<evidence type="ECO:0000256" key="3">
    <source>
        <dbReference type="ARBA" id="ARBA00022833"/>
    </source>
</evidence>
<dbReference type="Pfam" id="PF13831">
    <property type="entry name" value="PHD_2"/>
    <property type="match status" value="1"/>
</dbReference>
<dbReference type="SMART" id="SM00249">
    <property type="entry name" value="PHD"/>
    <property type="match status" value="2"/>
</dbReference>
<evidence type="ECO:0000256" key="1">
    <source>
        <dbReference type="ARBA" id="ARBA00022723"/>
    </source>
</evidence>
<keyword evidence="4" id="KW-0539">Nucleus</keyword>
<feature type="compositionally biased region" description="Polar residues" evidence="6">
    <location>
        <begin position="1673"/>
        <end position="1702"/>
    </location>
</feature>
<dbReference type="InParanoid" id="N1JE20"/>
<dbReference type="PROSITE" id="PS51038">
    <property type="entry name" value="BAH"/>
    <property type="match status" value="1"/>
</dbReference>
<dbReference type="SMART" id="SM00717">
    <property type="entry name" value="SANT"/>
    <property type="match status" value="1"/>
</dbReference>
<feature type="compositionally biased region" description="Polar residues" evidence="6">
    <location>
        <begin position="167"/>
        <end position="181"/>
    </location>
</feature>
<feature type="compositionally biased region" description="Basic and acidic residues" evidence="6">
    <location>
        <begin position="1738"/>
        <end position="1760"/>
    </location>
</feature>
<dbReference type="PROSITE" id="PS50016">
    <property type="entry name" value="ZF_PHD_2"/>
    <property type="match status" value="2"/>
</dbReference>
<dbReference type="InterPro" id="IPR001025">
    <property type="entry name" value="BAH_dom"/>
</dbReference>
<sequence>MAFKPVPCDPSLLLHVPSAHLQKRKSRAWKLQHKIRFIFKFLSNATDASLSSRIEDSCSVESNGVGVCYNRSIASYSSASRHPTTREALSNHPARVIKRLLKKPNAMSRDASDCPGSSAAAPKSTPTMDDNFTGSCVTKSALVSEIATGNGPRSGSMPQHDLKSADDTSSSQCTEEIQSESVADATSLVNPRADSMGGVIPYGTRSRNRSGVSRPNYAEDRELDADFEPATVACNIRKATRVAELGNASDAVKSHNFIHKIPIIDSEMISSLQGNSKDSIPGTSIFPANPNSSIGSSNTTKKRKPACHPTQQTNPILQNSHSHPKTRRSSITTKVMAGFRETNMMEFEQCQGRLNNKKLVSDDGVVLEANDHVYLICEPPGEPYYLGRIMEFLHVNNDPTQPIDALRLNWYYRPKDIGRKVNDTRQVFASMHSDISPLTSLRGKCQIKHKSEVEKLDELRKSPDCFWYEKLYDRYIHRFYDVIPTSQVINVPVEVKKVLDERWKFILVELGRGKELTSAVKSCKRCNKYSASNDSVDCAVCQSTYHMSCISPPLLKKPSRGFAWACGPCSKAQEKKLEAQNTPNLLDISIGDDEPNDEEIDLQTTIANLPETDEICLPTIGDAETSHHTGTAEQIYQASLWLFRYLGIHCKVEDALDYDDRIYPRASSRLGPRHQANVPAWHGRPVEYVKAADMKKKSVKGGSHKKDAKLSKETPIASESEKLTRDQRPKWVMEEPSGYVHRGEDFNVSDPRCTSQLLYKLPESRDLPTSLVGDRTPGEVCEAEKQQHIFDYMGRAAGLAKHLGLPPLSTNLLDVALEILHTNDYDSEKALDALARVDRKIFKEPELNSVEMKKFEDAVVKFGSEWHSIKKHVKTVTPANIVRFYYTWKKTERGRLIWGNYVGRKGKKEAKKEKVEGNKAALKLQDDVADEHDDSAFDNDKAFRTKKCFQCKFCSTRSSRQWRRAPNTPAGQSILENTSTRSSIKDKYSHVMIALCRRCAELWRRYAIQWEDVDEIAKKLSQAGGRAGKRKIDEELLKELIAANEVINHITRSSPIVENPDLGIQNLATVPTLSPIESPRKKIKVSNEKENIATPNEPQVVSKKKLTIEKPIPILPPEPPKAKIMPCAICNEIEPLADQNISCKDCRLTVHRNCYGVVSDSRNASKWTCDMCSNDKNPQVSVQYKCMLCPVESTEKDSVEHSKIVNKKRSEKDREREQAQEVADYFRNKQLEMSKPANPREPLKRTANNNWIHVTCAVFTPEVKFGNARALEPSEGIPSIPVARYEETCKVCKKITEVLVYTVTIAAYLCARQAGYILGFDVTPIKGNRRDQFNTVNIDGEIGIMTAAIWCKDHVLSKNISHRMHHIVDSSGLNALQLFVRNFKQADLALTGTVRKATLINLSTNGSISSQPSLSISRRTSSSVNGASNISRGVVTGQGIIEDSTIFRSNYIKKSCVTCLVDLSPKWWPYSEETHTQLTTNSPLLQLGRENQNKVRPELTKGKNCQISETSRKGNETSAALAAAALHQDEKTMLNPIINSSIELQCHQCHWKKIRKMPGHTPTESYASMYQSSTTQLPVATIHTLKAETDLNLISRGSYLWPHTSTNIIQNGLPNSKHSPSWSHHSPIAQVISMETHANGCHTPLTKMETIHTPDLSHAHVGQKSILNSNQNGHLLHLTNGNSSTHHSVTASSQNTQSNTHVLYSISRPPPPPQNLIDGGPPPLAPESPFSHPNRSNHQREHSFSSHQESPRNHEAHTRALDPNNNQGNNIRANDSRKNGGASASPSLRNLLH</sequence>
<dbReference type="InterPro" id="IPR043151">
    <property type="entry name" value="BAH_sf"/>
</dbReference>
<dbReference type="InterPro" id="IPR001965">
    <property type="entry name" value="Znf_PHD"/>
</dbReference>
<dbReference type="PANTHER" id="PTHR47672">
    <property type="entry name" value="E3 UBIQUITIN-PROTEIN LIGASE SNT2"/>
    <property type="match status" value="1"/>
</dbReference>
<feature type="region of interest" description="Disordered" evidence="6">
    <location>
        <begin position="274"/>
        <end position="331"/>
    </location>
</feature>
<keyword evidence="12" id="KW-1185">Reference proteome</keyword>
<organism evidence="11 12">
    <name type="scientific">Blumeria graminis f. sp. hordei (strain DH14)</name>
    <name type="common">Barley powdery mildew</name>
    <name type="synonym">Oidium monilioides f. sp. hordei</name>
    <dbReference type="NCBI Taxonomy" id="546991"/>
    <lineage>
        <taxon>Eukaryota</taxon>
        <taxon>Fungi</taxon>
        <taxon>Dikarya</taxon>
        <taxon>Ascomycota</taxon>
        <taxon>Pezizomycotina</taxon>
        <taxon>Leotiomycetes</taxon>
        <taxon>Erysiphales</taxon>
        <taxon>Erysiphaceae</taxon>
        <taxon>Blumeria</taxon>
        <taxon>Blumeria hordei</taxon>
    </lineage>
</organism>
<feature type="compositionally biased region" description="Polar residues" evidence="6">
    <location>
        <begin position="1782"/>
        <end position="1793"/>
    </location>
</feature>
<feature type="domain" description="SANT" evidence="10">
    <location>
        <begin position="851"/>
        <end position="893"/>
    </location>
</feature>
<evidence type="ECO:0000259" key="9">
    <source>
        <dbReference type="PROSITE" id="PS51156"/>
    </source>
</evidence>
<feature type="compositionally biased region" description="Polar residues" evidence="6">
    <location>
        <begin position="289"/>
        <end position="299"/>
    </location>
</feature>
<dbReference type="Gene3D" id="2.30.30.490">
    <property type="match status" value="1"/>
</dbReference>
<evidence type="ECO:0000256" key="2">
    <source>
        <dbReference type="ARBA" id="ARBA00022771"/>
    </source>
</evidence>
<dbReference type="Pfam" id="PF00628">
    <property type="entry name" value="PHD"/>
    <property type="match status" value="1"/>
</dbReference>
<dbReference type="InterPro" id="IPR013083">
    <property type="entry name" value="Znf_RING/FYVE/PHD"/>
</dbReference>
<dbReference type="OrthoDB" id="336088at2759"/>
<dbReference type="PANTHER" id="PTHR47672:SF1">
    <property type="entry name" value="E3 UBIQUITIN-PROTEIN LIGASE SNT2"/>
    <property type="match status" value="1"/>
</dbReference>
<feature type="region of interest" description="Disordered" evidence="6">
    <location>
        <begin position="1200"/>
        <end position="1219"/>
    </location>
</feature>
<dbReference type="PROSITE" id="PS51293">
    <property type="entry name" value="SANT"/>
    <property type="match status" value="1"/>
</dbReference>
<dbReference type="GO" id="GO:0036205">
    <property type="term" value="P:histone catabolic process"/>
    <property type="evidence" value="ECO:0007669"/>
    <property type="project" value="TreeGrafter"/>
</dbReference>
<keyword evidence="3" id="KW-0862">Zinc</keyword>
<dbReference type="SUPFAM" id="SSF57903">
    <property type="entry name" value="FYVE/PHD zinc finger"/>
    <property type="match status" value="2"/>
</dbReference>
<proteinExistence type="predicted"/>
<evidence type="ECO:0000313" key="12">
    <source>
        <dbReference type="Proteomes" id="UP000015441"/>
    </source>
</evidence>